<dbReference type="InterPro" id="IPR016181">
    <property type="entry name" value="Acyl_CoA_acyltransferase"/>
</dbReference>
<dbReference type="AlphaFoldDB" id="A0A839F5F3"/>
<dbReference type="Proteomes" id="UP000550401">
    <property type="component" value="Unassembled WGS sequence"/>
</dbReference>
<evidence type="ECO:0000256" key="2">
    <source>
        <dbReference type="ARBA" id="ARBA00023315"/>
    </source>
</evidence>
<dbReference type="GO" id="GO:0005840">
    <property type="term" value="C:ribosome"/>
    <property type="evidence" value="ECO:0007669"/>
    <property type="project" value="UniProtKB-KW"/>
</dbReference>
<feature type="domain" description="N-acetyltransferase" evidence="3">
    <location>
        <begin position="7"/>
        <end position="163"/>
    </location>
</feature>
<dbReference type="GO" id="GO:0016747">
    <property type="term" value="F:acyltransferase activity, transferring groups other than amino-acyl groups"/>
    <property type="evidence" value="ECO:0007669"/>
    <property type="project" value="InterPro"/>
</dbReference>
<dbReference type="InterPro" id="IPR050832">
    <property type="entry name" value="Bact_Acetyltransf"/>
</dbReference>
<keyword evidence="4" id="KW-0689">Ribosomal protein</keyword>
<comment type="caution">
    <text evidence="4">The sequence shown here is derived from an EMBL/GenBank/DDBJ whole genome shotgun (WGS) entry which is preliminary data.</text>
</comment>
<keyword evidence="5" id="KW-1185">Reference proteome</keyword>
<proteinExistence type="predicted"/>
<dbReference type="PROSITE" id="PS51186">
    <property type="entry name" value="GNAT"/>
    <property type="match status" value="1"/>
</dbReference>
<dbReference type="RefSeq" id="WP_182531821.1">
    <property type="nucleotide sequence ID" value="NZ_JACGXL010000005.1"/>
</dbReference>
<reference evidence="4 5" key="1">
    <citation type="submission" date="2020-07" db="EMBL/GenBank/DDBJ databases">
        <title>Genomic Encyclopedia of Type Strains, Phase IV (KMG-V): Genome sequencing to study the core and pangenomes of soil and plant-associated prokaryotes.</title>
        <authorList>
            <person name="Whitman W."/>
        </authorList>
    </citation>
    <scope>NUCLEOTIDE SEQUENCE [LARGE SCALE GENOMIC DNA]</scope>
    <source>
        <strain evidence="4 5">RH2WT43</strain>
    </source>
</reference>
<keyword evidence="1" id="KW-0808">Transferase</keyword>
<dbReference type="SUPFAM" id="SSF55729">
    <property type="entry name" value="Acyl-CoA N-acyltransferases (Nat)"/>
    <property type="match status" value="1"/>
</dbReference>
<dbReference type="PANTHER" id="PTHR43877">
    <property type="entry name" value="AMINOALKYLPHOSPHONATE N-ACETYLTRANSFERASE-RELATED-RELATED"/>
    <property type="match status" value="1"/>
</dbReference>
<gene>
    <name evidence="4" type="ORF">FHW12_003004</name>
</gene>
<evidence type="ECO:0000259" key="3">
    <source>
        <dbReference type="PROSITE" id="PS51186"/>
    </source>
</evidence>
<evidence type="ECO:0000313" key="5">
    <source>
        <dbReference type="Proteomes" id="UP000550401"/>
    </source>
</evidence>
<evidence type="ECO:0000313" key="4">
    <source>
        <dbReference type="EMBL" id="MBA8888768.1"/>
    </source>
</evidence>
<name>A0A839F5F3_9GAMM</name>
<protein>
    <submittedName>
        <fullName evidence="4">Ribosomal protein S18 acetylase RimI-like enzyme</fullName>
    </submittedName>
</protein>
<dbReference type="InterPro" id="IPR000182">
    <property type="entry name" value="GNAT_dom"/>
</dbReference>
<accession>A0A839F5F3</accession>
<keyword evidence="4" id="KW-0687">Ribonucleoprotein</keyword>
<evidence type="ECO:0000256" key="1">
    <source>
        <dbReference type="ARBA" id="ARBA00022679"/>
    </source>
</evidence>
<keyword evidence="2" id="KW-0012">Acyltransferase</keyword>
<dbReference type="Pfam" id="PF00583">
    <property type="entry name" value="Acetyltransf_1"/>
    <property type="match status" value="1"/>
</dbReference>
<dbReference type="EMBL" id="JACGXL010000005">
    <property type="protein sequence ID" value="MBA8888768.1"/>
    <property type="molecule type" value="Genomic_DNA"/>
</dbReference>
<organism evidence="4 5">
    <name type="scientific">Dokdonella fugitiva</name>
    <dbReference type="NCBI Taxonomy" id="328517"/>
    <lineage>
        <taxon>Bacteria</taxon>
        <taxon>Pseudomonadati</taxon>
        <taxon>Pseudomonadota</taxon>
        <taxon>Gammaproteobacteria</taxon>
        <taxon>Lysobacterales</taxon>
        <taxon>Rhodanobacteraceae</taxon>
        <taxon>Dokdonella</taxon>
    </lineage>
</organism>
<sequence>MGSGIDAVVRTAVPADVDALTDLWHAGWQDAHAAILPPELVRWRTRESFRERLADALAQVRVVGPIGSPSGFCMIHHDELYQLFVARDARGGSVAPTLVADAQARLAERGVDVAWLACAIGNERAARFYEKCGWRRVGTMVSRLEIPPGPFDLEVWRYEKRLAPAA</sequence>
<dbReference type="Gene3D" id="3.40.630.30">
    <property type="match status" value="1"/>
</dbReference>